<protein>
    <submittedName>
        <fullName evidence="1">Uncharacterized protein</fullName>
    </submittedName>
</protein>
<accession>A0ACC0UE05</accession>
<sequence>MSRMNRSPHDSYPSRDNDEFPPGSGYNNRRPSTSSRPQQGRSTSDLRQGRAPFPDSYVPVAGQSYPSTLGGQYGVSHPQPYPSQHQETVEFPHGRPPTQGQSPQPPPSFLPPPGPPPMQGPTPHSPTGLPPSSHYPSPSTPYPPYPSGGPNYSDYSIPTSERHGVPGEVMHQSQGIPHDPSRTGVATCRFPNCSRPVTIDKGTGEPSEYCSRDHMLGDIQRGVSVCLSCEKCPRRRNSKYCGLSCERYEAQKLQSQGWPRSRSGTASSSVAQTGPQVSPPGAPIWAGAPQNRTPSTSNPQAGHHFSGSSWPAPAEELVRCPNCHATYTPSLPRGRSEHREAGAVFNRPLPPCPRCGHVGSQQPQQQNWDHPISAEFSAAQMGSPTLVLPSASADWVSSSGRTPSVNKPDYGPSHSAPGGGRVSSCPRCGGMYSPWGSCPHCGFRGS</sequence>
<organism evidence="1 2">
    <name type="scientific">Russula earlei</name>
    <dbReference type="NCBI Taxonomy" id="71964"/>
    <lineage>
        <taxon>Eukaryota</taxon>
        <taxon>Fungi</taxon>
        <taxon>Dikarya</taxon>
        <taxon>Basidiomycota</taxon>
        <taxon>Agaricomycotina</taxon>
        <taxon>Agaricomycetes</taxon>
        <taxon>Russulales</taxon>
        <taxon>Russulaceae</taxon>
        <taxon>Russula</taxon>
    </lineage>
</organism>
<comment type="caution">
    <text evidence="1">The sequence shown here is derived from an EMBL/GenBank/DDBJ whole genome shotgun (WGS) entry which is preliminary data.</text>
</comment>
<name>A0ACC0UE05_9AGAM</name>
<gene>
    <name evidence="1" type="ORF">F5148DRAFT_772443</name>
</gene>
<reference evidence="1" key="1">
    <citation type="submission" date="2021-03" db="EMBL/GenBank/DDBJ databases">
        <title>Evolutionary priming and transition to the ectomycorrhizal habit in an iconic lineage of mushroom-forming fungi: is preadaptation a requirement?</title>
        <authorList>
            <consortium name="DOE Joint Genome Institute"/>
            <person name="Looney B.P."/>
            <person name="Miyauchi S."/>
            <person name="Morin E."/>
            <person name="Drula E."/>
            <person name="Courty P.E."/>
            <person name="Chicoki N."/>
            <person name="Fauchery L."/>
            <person name="Kohler A."/>
            <person name="Kuo A."/>
            <person name="LaButti K."/>
            <person name="Pangilinan J."/>
            <person name="Lipzen A."/>
            <person name="Riley R."/>
            <person name="Andreopoulos W."/>
            <person name="He G."/>
            <person name="Johnson J."/>
            <person name="Barry K.W."/>
            <person name="Grigoriev I.V."/>
            <person name="Nagy L."/>
            <person name="Hibbett D."/>
            <person name="Henrissat B."/>
            <person name="Matheny P.B."/>
            <person name="Labbe J."/>
            <person name="Martin A.F."/>
        </authorList>
    </citation>
    <scope>NUCLEOTIDE SEQUENCE</scope>
    <source>
        <strain evidence="1">BPL698</strain>
    </source>
</reference>
<dbReference type="Proteomes" id="UP001207468">
    <property type="component" value="Unassembled WGS sequence"/>
</dbReference>
<evidence type="ECO:0000313" key="2">
    <source>
        <dbReference type="Proteomes" id="UP001207468"/>
    </source>
</evidence>
<dbReference type="EMBL" id="JAGFNK010000067">
    <property type="protein sequence ID" value="KAI9509309.1"/>
    <property type="molecule type" value="Genomic_DNA"/>
</dbReference>
<evidence type="ECO:0000313" key="1">
    <source>
        <dbReference type="EMBL" id="KAI9509309.1"/>
    </source>
</evidence>
<keyword evidence="2" id="KW-1185">Reference proteome</keyword>
<proteinExistence type="predicted"/>